<dbReference type="PANTHER" id="PTHR31500">
    <property type="entry name" value="AT-HOOK MOTIF NUCLEAR-LOCALIZED PROTEIN 9"/>
    <property type="match status" value="1"/>
</dbReference>
<dbReference type="GO" id="GO:0003680">
    <property type="term" value="F:minor groove of adenine-thymine-rich DNA binding"/>
    <property type="evidence" value="ECO:0007669"/>
    <property type="project" value="UniProtKB-UniRule"/>
</dbReference>
<organism evidence="7 8">
    <name type="scientific">Sesamum indicum</name>
    <name type="common">Oriental sesame</name>
    <name type="synonym">Sesamum orientale</name>
    <dbReference type="NCBI Taxonomy" id="4182"/>
    <lineage>
        <taxon>Eukaryota</taxon>
        <taxon>Viridiplantae</taxon>
        <taxon>Streptophyta</taxon>
        <taxon>Embryophyta</taxon>
        <taxon>Tracheophyta</taxon>
        <taxon>Spermatophyta</taxon>
        <taxon>Magnoliopsida</taxon>
        <taxon>eudicotyledons</taxon>
        <taxon>Gunneridae</taxon>
        <taxon>Pentapetalae</taxon>
        <taxon>asterids</taxon>
        <taxon>lamiids</taxon>
        <taxon>Lamiales</taxon>
        <taxon>Pedaliaceae</taxon>
        <taxon>Sesamum</taxon>
    </lineage>
</organism>
<dbReference type="PANTHER" id="PTHR31500:SF96">
    <property type="entry name" value="AT-HOOK MOTIF NUCLEAR-LOCALIZED PROTEIN 7"/>
    <property type="match status" value="1"/>
</dbReference>
<evidence type="ECO:0000256" key="4">
    <source>
        <dbReference type="RuleBase" id="RU367031"/>
    </source>
</evidence>
<sequence length="357" mass="37925">MEVFEVRCRLSSFHFNRALLSEFCSCRNIRSRQIFIASAMDSAKAMASGVTVVAPGAPSSYQMAPRTENLEPGSLPMASPLMVSGSERKKRGRPRKYKPDESTSRVLSPVPLSSSAPPATGKSYVEEKKPTPARPVSSEKKHRSKVGAEKLDDWGDCFTGSSFLPHVITINSGEDISTKIMEFSLQGPRTVCVISGSGTVSNVTIRHPSSSGGTLTYEGLFEILSFSGSFTPVEMPDSKFGRSGMMAISLSGADGRVVGGLIAGLTIAASPVKVVVASFLLGSPFVPKSRKQKTEAAFTVDASGPNAAPATNVDKRVPNETQRPSCSASENPTNWAATQVAERSRKSTADINISLQG</sequence>
<dbReference type="SUPFAM" id="SSF117856">
    <property type="entry name" value="AF0104/ALDC/Ptd012-like"/>
    <property type="match status" value="1"/>
</dbReference>
<dbReference type="RefSeq" id="XP_020553746.1">
    <property type="nucleotide sequence ID" value="XM_020698087.1"/>
</dbReference>
<keyword evidence="7" id="KW-1185">Reference proteome</keyword>
<dbReference type="Proteomes" id="UP000504604">
    <property type="component" value="Linkage group LG11"/>
</dbReference>
<dbReference type="InterPro" id="IPR005175">
    <property type="entry name" value="PPC_dom"/>
</dbReference>
<accession>A0A8M8VC59</accession>
<dbReference type="GeneID" id="105173223"/>
<dbReference type="PROSITE" id="PS51742">
    <property type="entry name" value="PPC"/>
    <property type="match status" value="1"/>
</dbReference>
<feature type="region of interest" description="Disordered" evidence="5">
    <location>
        <begin position="302"/>
        <end position="357"/>
    </location>
</feature>
<dbReference type="GO" id="GO:0005634">
    <property type="term" value="C:nucleus"/>
    <property type="evidence" value="ECO:0007669"/>
    <property type="project" value="UniProtKB-SubCell"/>
</dbReference>
<evidence type="ECO:0000313" key="8">
    <source>
        <dbReference type="RefSeq" id="XP_020553746.1"/>
    </source>
</evidence>
<evidence type="ECO:0000256" key="5">
    <source>
        <dbReference type="SAM" id="MobiDB-lite"/>
    </source>
</evidence>
<evidence type="ECO:0000259" key="6">
    <source>
        <dbReference type="PROSITE" id="PS51742"/>
    </source>
</evidence>
<proteinExistence type="predicted"/>
<feature type="compositionally biased region" description="Polar residues" evidence="5">
    <location>
        <begin position="319"/>
        <end position="337"/>
    </location>
</feature>
<comment type="domain">
    <text evidence="4">The PPC domain mediates interactions between AHL proteins.</text>
</comment>
<evidence type="ECO:0000256" key="3">
    <source>
        <dbReference type="ARBA" id="ARBA00023163"/>
    </source>
</evidence>
<protein>
    <recommendedName>
        <fullName evidence="4">AT-hook motif nuclear-localized protein</fullName>
    </recommendedName>
</protein>
<evidence type="ECO:0000256" key="1">
    <source>
        <dbReference type="ARBA" id="ARBA00023015"/>
    </source>
</evidence>
<comment type="subcellular location">
    <subcellularLocation>
        <location evidence="4">Nucleus</location>
    </subcellularLocation>
</comment>
<evidence type="ECO:0000256" key="2">
    <source>
        <dbReference type="ARBA" id="ARBA00023125"/>
    </source>
</evidence>
<dbReference type="Pfam" id="PF03479">
    <property type="entry name" value="PCC"/>
    <property type="match status" value="1"/>
</dbReference>
<reference evidence="8" key="1">
    <citation type="submission" date="2025-08" db="UniProtKB">
        <authorList>
            <consortium name="RefSeq"/>
        </authorList>
    </citation>
    <scope>IDENTIFICATION</scope>
</reference>
<evidence type="ECO:0000313" key="7">
    <source>
        <dbReference type="Proteomes" id="UP000504604"/>
    </source>
</evidence>
<dbReference type="OrthoDB" id="2014829at2759"/>
<dbReference type="Gene3D" id="3.30.1330.80">
    <property type="entry name" value="Hypothetical protein, similar to alpha- acetolactate decarboxylase, domain 2"/>
    <property type="match status" value="1"/>
</dbReference>
<feature type="region of interest" description="Disordered" evidence="5">
    <location>
        <begin position="56"/>
        <end position="146"/>
    </location>
</feature>
<dbReference type="AlphaFoldDB" id="A0A8M8VC59"/>
<feature type="compositionally biased region" description="Low complexity" evidence="5">
    <location>
        <begin position="104"/>
        <end position="120"/>
    </location>
</feature>
<gene>
    <name evidence="8" type="primary">LOC105173223</name>
</gene>
<dbReference type="CDD" id="cd11378">
    <property type="entry name" value="DUF296"/>
    <property type="match status" value="1"/>
</dbReference>
<feature type="domain" description="PPC" evidence="6">
    <location>
        <begin position="160"/>
        <end position="301"/>
    </location>
</feature>
<dbReference type="InterPro" id="IPR039605">
    <property type="entry name" value="AHL"/>
</dbReference>
<comment type="function">
    <text evidence="4">Transcription factor that specifically binds AT-rich DNA sequences related to the nuclear matrix attachment regions (MARs).</text>
</comment>
<keyword evidence="3 4" id="KW-0804">Transcription</keyword>
<keyword evidence="1 4" id="KW-0805">Transcription regulation</keyword>
<name>A0A8M8VC59_SESIN</name>
<keyword evidence="4" id="KW-0539">Nucleus</keyword>
<keyword evidence="2 4" id="KW-0238">DNA-binding</keyword>